<dbReference type="PROSITE" id="PS50262">
    <property type="entry name" value="G_PROTEIN_RECEP_F1_2"/>
    <property type="match status" value="2"/>
</dbReference>
<evidence type="ECO:0000256" key="6">
    <source>
        <dbReference type="ARBA" id="ARBA00023136"/>
    </source>
</evidence>
<evidence type="ECO:0000256" key="7">
    <source>
        <dbReference type="ARBA" id="ARBA00023170"/>
    </source>
</evidence>
<dbReference type="EMBL" id="RCHS01000878">
    <property type="protein sequence ID" value="RMX56247.1"/>
    <property type="molecule type" value="Genomic_DNA"/>
</dbReference>
<dbReference type="InterPro" id="IPR017452">
    <property type="entry name" value="GPCR_Rhodpsn_7TM"/>
</dbReference>
<evidence type="ECO:0000256" key="5">
    <source>
        <dbReference type="ARBA" id="ARBA00023040"/>
    </source>
</evidence>
<dbReference type="PRINTS" id="PR00237">
    <property type="entry name" value="GPCRRHODOPSN"/>
</dbReference>
<dbReference type="Gene3D" id="1.20.1070.10">
    <property type="entry name" value="Rhodopsin 7-helix transmembrane proteins"/>
    <property type="match status" value="2"/>
</dbReference>
<feature type="transmembrane region" description="Helical" evidence="10">
    <location>
        <begin position="414"/>
        <end position="435"/>
    </location>
</feature>
<feature type="transmembrane region" description="Helical" evidence="10">
    <location>
        <begin position="373"/>
        <end position="394"/>
    </location>
</feature>
<evidence type="ECO:0000256" key="9">
    <source>
        <dbReference type="ARBA" id="ARBA00023224"/>
    </source>
</evidence>
<evidence type="ECO:0000256" key="8">
    <source>
        <dbReference type="ARBA" id="ARBA00023180"/>
    </source>
</evidence>
<keyword evidence="7" id="KW-0675">Receptor</keyword>
<dbReference type="SMART" id="SM01381">
    <property type="entry name" value="7TM_GPCR_Srsx"/>
    <property type="match status" value="1"/>
</dbReference>
<feature type="transmembrane region" description="Helical" evidence="10">
    <location>
        <begin position="491"/>
        <end position="518"/>
    </location>
</feature>
<evidence type="ECO:0000256" key="2">
    <source>
        <dbReference type="ARBA" id="ARBA00022475"/>
    </source>
</evidence>
<evidence type="ECO:0000256" key="1">
    <source>
        <dbReference type="ARBA" id="ARBA00004651"/>
    </source>
</evidence>
<dbReference type="PANTHER" id="PTHR24246">
    <property type="entry name" value="OLFACTORY RECEPTOR AND ADENOSINE RECEPTOR"/>
    <property type="match status" value="1"/>
</dbReference>
<feature type="transmembrane region" description="Helical" evidence="10">
    <location>
        <begin position="176"/>
        <end position="200"/>
    </location>
</feature>
<keyword evidence="13" id="KW-1185">Reference proteome</keyword>
<evidence type="ECO:0000256" key="10">
    <source>
        <dbReference type="SAM" id="Phobius"/>
    </source>
</evidence>
<feature type="transmembrane region" description="Helical" evidence="10">
    <location>
        <begin position="447"/>
        <end position="470"/>
    </location>
</feature>
<keyword evidence="2" id="KW-1003">Cell membrane</keyword>
<evidence type="ECO:0000256" key="4">
    <source>
        <dbReference type="ARBA" id="ARBA00022989"/>
    </source>
</evidence>
<feature type="domain" description="G-protein coupled receptors family 1 profile" evidence="11">
    <location>
        <begin position="310"/>
        <end position="548"/>
    </location>
</feature>
<feature type="transmembrane region" description="Helical" evidence="10">
    <location>
        <begin position="221"/>
        <end position="248"/>
    </location>
</feature>
<evidence type="ECO:0000313" key="12">
    <source>
        <dbReference type="EMBL" id="RMX56247.1"/>
    </source>
</evidence>
<evidence type="ECO:0000259" key="11">
    <source>
        <dbReference type="PROSITE" id="PS50262"/>
    </source>
</evidence>
<keyword evidence="6 10" id="KW-0472">Membrane</keyword>
<feature type="domain" description="G-protein coupled receptors family 1 profile" evidence="11">
    <location>
        <begin position="39"/>
        <end position="275"/>
    </location>
</feature>
<keyword evidence="9" id="KW-0807">Transducer</keyword>
<dbReference type="GO" id="GO:0005886">
    <property type="term" value="C:plasma membrane"/>
    <property type="evidence" value="ECO:0007669"/>
    <property type="project" value="UniProtKB-SubCell"/>
</dbReference>
<dbReference type="Proteomes" id="UP000275408">
    <property type="component" value="Unassembled WGS sequence"/>
</dbReference>
<feature type="transmembrane region" description="Helical" evidence="10">
    <location>
        <begin position="331"/>
        <end position="353"/>
    </location>
</feature>
<sequence length="658" mass="75665">MNNSSISTQGNEKEPNMKLSELMAWSSAYGFVDVVILVGNVLTLTVFSTNKKLLRMRANYFLINLALADMMVGTFAIPMYLYHLIAAWEKGDSVWMQYSYKIYKVVDVFVGCASIFTLTVIALERAFSVCLPHVHRHVRNNSYYGLLGLIWLLSILVSCLRFLFEEKLLSLPFFFYFMLVSFAVALSIICVSYVVIWFKMKFRFARRDSVHKRSGEHDKRLAVILSTVTVVFVLTWMPFQVINIVAFFCMSCQKMPNEIAYFAKFLHYGQNATILMNNSSSQHEGNEQAAGSLVAWSLAYGLLDVVVILGNVITLLVFFRNKKLLRTRANYFLINLAIADMMVGTFAIPMYVYHLISALYNGEGVWKQFSSKIYTAVDVFVGCASIYTLTFIALERAFSVCLPQIHRHARVKTYYGLLGLIWLLSILVSCLRFLYETDLLKLKFFFYVMLVLFSIALLIICISYAVIWFKMKFRFANREGNKRKREQDKRLAILLFIVTVVFGLTWMPFQIINILAFFCYPCRKMSIDGVNFAKFLHYGNSCVNPIIYSFLVPEFRKTVASIFRKLRNNDETGISTFEMHSAKTNVSYLRRTLRCNANFNFPTASVLPDFSRIVDQKVNTLSYQGDKADVVIHMELNDASRTFLLTYCMCDLPPQPVL</sequence>
<dbReference type="SUPFAM" id="SSF81321">
    <property type="entry name" value="Family A G protein-coupled receptor-like"/>
    <property type="match status" value="2"/>
</dbReference>
<comment type="caution">
    <text evidence="12">The sequence shown here is derived from an EMBL/GenBank/DDBJ whole genome shotgun (WGS) entry which is preliminary data.</text>
</comment>
<keyword evidence="4 10" id="KW-1133">Transmembrane helix</keyword>
<reference evidence="12 13" key="1">
    <citation type="journal article" date="2018" name="Sci. Rep.">
        <title>Comparative analysis of the Pocillopora damicornis genome highlights role of immune system in coral evolution.</title>
        <authorList>
            <person name="Cunning R."/>
            <person name="Bay R.A."/>
            <person name="Gillette P."/>
            <person name="Baker A.C."/>
            <person name="Traylor-Knowles N."/>
        </authorList>
    </citation>
    <scope>NUCLEOTIDE SEQUENCE [LARGE SCALE GENOMIC DNA]</scope>
    <source>
        <strain evidence="12">RSMAS</strain>
        <tissue evidence="12">Whole animal</tissue>
    </source>
</reference>
<feature type="transmembrane region" description="Helical" evidence="10">
    <location>
        <begin position="143"/>
        <end position="164"/>
    </location>
</feature>
<comment type="subcellular location">
    <subcellularLocation>
        <location evidence="1">Cell membrane</location>
        <topology evidence="1">Multi-pass membrane protein</topology>
    </subcellularLocation>
</comment>
<proteinExistence type="predicted"/>
<organism evidence="12 13">
    <name type="scientific">Pocillopora damicornis</name>
    <name type="common">Cauliflower coral</name>
    <name type="synonym">Millepora damicornis</name>
    <dbReference type="NCBI Taxonomy" id="46731"/>
    <lineage>
        <taxon>Eukaryota</taxon>
        <taxon>Metazoa</taxon>
        <taxon>Cnidaria</taxon>
        <taxon>Anthozoa</taxon>
        <taxon>Hexacorallia</taxon>
        <taxon>Scleractinia</taxon>
        <taxon>Astrocoeniina</taxon>
        <taxon>Pocilloporidae</taxon>
        <taxon>Pocillopora</taxon>
    </lineage>
</organism>
<feature type="non-terminal residue" evidence="12">
    <location>
        <position position="658"/>
    </location>
</feature>
<protein>
    <recommendedName>
        <fullName evidence="11">G-protein coupled receptors family 1 profile domain-containing protein</fullName>
    </recommendedName>
</protein>
<keyword evidence="8" id="KW-0325">Glycoprotein</keyword>
<feature type="transmembrane region" description="Helical" evidence="10">
    <location>
        <begin position="298"/>
        <end position="319"/>
    </location>
</feature>
<dbReference type="Pfam" id="PF00001">
    <property type="entry name" value="7tm_1"/>
    <property type="match status" value="2"/>
</dbReference>
<dbReference type="PANTHER" id="PTHR24246:SF27">
    <property type="entry name" value="ADENOSINE RECEPTOR, ISOFORM A"/>
    <property type="match status" value="1"/>
</dbReference>
<evidence type="ECO:0000313" key="13">
    <source>
        <dbReference type="Proteomes" id="UP000275408"/>
    </source>
</evidence>
<accession>A0A3M6URR8</accession>
<dbReference type="CDD" id="cd00637">
    <property type="entry name" value="7tm_classA_rhodopsin-like"/>
    <property type="match status" value="2"/>
</dbReference>
<keyword evidence="3 10" id="KW-0812">Transmembrane</keyword>
<dbReference type="OrthoDB" id="10071887at2759"/>
<feature type="transmembrane region" description="Helical" evidence="10">
    <location>
        <begin position="59"/>
        <end position="82"/>
    </location>
</feature>
<dbReference type="AlphaFoldDB" id="A0A3M6URR8"/>
<evidence type="ECO:0000256" key="3">
    <source>
        <dbReference type="ARBA" id="ARBA00022692"/>
    </source>
</evidence>
<feature type="transmembrane region" description="Helical" evidence="10">
    <location>
        <begin position="22"/>
        <end position="47"/>
    </location>
</feature>
<dbReference type="GO" id="GO:0004930">
    <property type="term" value="F:G protein-coupled receptor activity"/>
    <property type="evidence" value="ECO:0007669"/>
    <property type="project" value="UniProtKB-KW"/>
</dbReference>
<feature type="transmembrane region" description="Helical" evidence="10">
    <location>
        <begin position="102"/>
        <end position="123"/>
    </location>
</feature>
<keyword evidence="5" id="KW-0297">G-protein coupled receptor</keyword>
<dbReference type="InterPro" id="IPR000276">
    <property type="entry name" value="GPCR_Rhodpsn"/>
</dbReference>
<gene>
    <name evidence="12" type="ORF">pdam_00011686</name>
</gene>
<name>A0A3M6URR8_POCDA</name>